<evidence type="ECO:0000259" key="4">
    <source>
        <dbReference type="PROSITE" id="PS50801"/>
    </source>
</evidence>
<dbReference type="PANTHER" id="PTHR43395">
    <property type="entry name" value="SENSOR HISTIDINE KINASE CHEA"/>
    <property type="match status" value="1"/>
</dbReference>
<dbReference type="GO" id="GO:0005524">
    <property type="term" value="F:ATP binding"/>
    <property type="evidence" value="ECO:0007669"/>
    <property type="project" value="UniProtKB-KW"/>
</dbReference>
<dbReference type="InterPro" id="IPR035891">
    <property type="entry name" value="CheY-binding_CheA"/>
</dbReference>
<dbReference type="InterPro" id="IPR010808">
    <property type="entry name" value="CheA_P2-bd"/>
</dbReference>
<evidence type="ECO:0000313" key="7">
    <source>
        <dbReference type="Proteomes" id="UP000017118"/>
    </source>
</evidence>
<protein>
    <submittedName>
        <fullName evidence="6">Chemotaxis protein histidine kinase</fullName>
    </submittedName>
</protein>
<dbReference type="SUPFAM" id="SSF47226">
    <property type="entry name" value="Histidine-containing phosphotransfer domain, HPT domain"/>
    <property type="match status" value="1"/>
</dbReference>
<reference evidence="6 7" key="1">
    <citation type="journal article" date="2013" name="Genome Announc.">
        <title>Complete Genome Sequence of the Solvent Producer Clostridium saccharobutylicum NCP262 (DSM 13864).</title>
        <authorList>
            <person name="Poehlein A."/>
            <person name="Hartwich K."/>
            <person name="Krabben P."/>
            <person name="Ehrenreich A."/>
            <person name="Liebl W."/>
            <person name="Durre P."/>
            <person name="Gottschalk G."/>
            <person name="Daniel R."/>
        </authorList>
    </citation>
    <scope>NUCLEOTIDE SEQUENCE [LARGE SCALE GENOMIC DNA]</scope>
    <source>
        <strain evidence="6">DSM 13864</strain>
    </source>
</reference>
<accession>U5MTQ1</accession>
<dbReference type="EMBL" id="CP006721">
    <property type="protein sequence ID" value="AGX43036.1"/>
    <property type="molecule type" value="Genomic_DNA"/>
</dbReference>
<keyword evidence="1" id="KW-0067">ATP-binding</keyword>
<evidence type="ECO:0000256" key="1">
    <source>
        <dbReference type="ARBA" id="ARBA00022840"/>
    </source>
</evidence>
<keyword evidence="6" id="KW-0808">Transferase</keyword>
<dbReference type="Gene3D" id="3.30.70.1110">
    <property type="entry name" value="Histidine kinase CheA-like, P2 response regulator-binding domain"/>
    <property type="match status" value="1"/>
</dbReference>
<dbReference type="InterPro" id="IPR002645">
    <property type="entry name" value="STAS_dom"/>
</dbReference>
<dbReference type="KEGG" id="csb:CLSA_c20530"/>
<evidence type="ECO:0000256" key="2">
    <source>
        <dbReference type="ARBA" id="ARBA00023012"/>
    </source>
</evidence>
<dbReference type="GeneID" id="55474511"/>
<gene>
    <name evidence="6" type="ORF">CLSA_c20530</name>
</gene>
<dbReference type="CDD" id="cd00088">
    <property type="entry name" value="HPT"/>
    <property type="match status" value="1"/>
</dbReference>
<sequence length="474" mass="55688">MNQNELLEVYFEETCENLDEAERCMIGLEKSFCMEELNSLFRCIHTIKGSSAAVDFNEISSLAHKLEDILNHVRDGDLEFNSDNSNLCISSIDKLLELFNFRRQYRNDDIDYDIIKNTLDIEERMDQLISSVSEDTGDIEDKQPIIITNSQKEDNYNEKFYQTYFVHILFDVEDMMQSITSFMIINSMNENGKICYSYPEVDFMISMQINEPVSHYECLFKTNLDSEQLFNKLDIPFIKKIKIIDVTNAISSREELTDYTEKVCILFALLNNFLSIGKYYNNVSFSKKAKKDINNLYENCEKILESNEFSEEIVMLIKELKSFLDIPIYMIDNNSCKELFNSTNSLYECLIYKIYNTFKNKIIFKYVELKLDKQNIERLDNISSKLNKKIFKYVLLDVSEVEILESDEIKKLIKVNNSLEEEGIELVIINGGKYKKRLYNIFEAIGDFDNIRQCNSEINAVLLIKNNKERYEEL</sequence>
<organism evidence="6 7">
    <name type="scientific">Clostridium saccharobutylicum DSM 13864</name>
    <dbReference type="NCBI Taxonomy" id="1345695"/>
    <lineage>
        <taxon>Bacteria</taxon>
        <taxon>Bacillati</taxon>
        <taxon>Bacillota</taxon>
        <taxon>Clostridia</taxon>
        <taxon>Eubacteriales</taxon>
        <taxon>Clostridiaceae</taxon>
        <taxon>Clostridium</taxon>
    </lineage>
</organism>
<name>U5MTQ1_CLOSA</name>
<dbReference type="SUPFAM" id="SSF55052">
    <property type="entry name" value="CheY-binding domain of CheA"/>
    <property type="match status" value="1"/>
</dbReference>
<dbReference type="PROSITE" id="PS50801">
    <property type="entry name" value="STAS"/>
    <property type="match status" value="1"/>
</dbReference>
<feature type="domain" description="STAS" evidence="4">
    <location>
        <begin position="380"/>
        <end position="446"/>
    </location>
</feature>
<dbReference type="Gene3D" id="1.20.120.160">
    <property type="entry name" value="HPT domain"/>
    <property type="match status" value="1"/>
</dbReference>
<evidence type="ECO:0000313" key="6">
    <source>
        <dbReference type="EMBL" id="AGX43036.1"/>
    </source>
</evidence>
<dbReference type="OrthoDB" id="1948081at2"/>
<dbReference type="InterPro" id="IPR036513">
    <property type="entry name" value="STAS_dom_sf"/>
</dbReference>
<dbReference type="RefSeq" id="WP_022746129.1">
    <property type="nucleotide sequence ID" value="NC_022571.1"/>
</dbReference>
<dbReference type="SMART" id="SM00073">
    <property type="entry name" value="HPT"/>
    <property type="match status" value="1"/>
</dbReference>
<dbReference type="InterPro" id="IPR037052">
    <property type="entry name" value="CheA-like_P2_sf"/>
</dbReference>
<dbReference type="Pfam" id="PF01627">
    <property type="entry name" value="Hpt"/>
    <property type="match status" value="1"/>
</dbReference>
<keyword evidence="1" id="KW-0547">Nucleotide-binding</keyword>
<dbReference type="Pfam" id="PF07194">
    <property type="entry name" value="P2"/>
    <property type="match status" value="1"/>
</dbReference>
<keyword evidence="2" id="KW-0902">Two-component regulatory system</keyword>
<dbReference type="AlphaFoldDB" id="U5MTQ1"/>
<dbReference type="PROSITE" id="PS50894">
    <property type="entry name" value="HPT"/>
    <property type="match status" value="1"/>
</dbReference>
<dbReference type="PATRIC" id="fig|1345695.10.peg.2367"/>
<evidence type="ECO:0000256" key="3">
    <source>
        <dbReference type="PROSITE-ProRule" id="PRU00110"/>
    </source>
</evidence>
<dbReference type="Gene3D" id="3.30.750.24">
    <property type="entry name" value="STAS domain"/>
    <property type="match status" value="1"/>
</dbReference>
<dbReference type="InterPro" id="IPR051315">
    <property type="entry name" value="Bact_Chemotaxis_CheA"/>
</dbReference>
<dbReference type="Proteomes" id="UP000017118">
    <property type="component" value="Chromosome"/>
</dbReference>
<dbReference type="GO" id="GO:0000155">
    <property type="term" value="F:phosphorelay sensor kinase activity"/>
    <property type="evidence" value="ECO:0007669"/>
    <property type="project" value="InterPro"/>
</dbReference>
<dbReference type="HOGENOM" id="CLU_575832_0_0_9"/>
<proteinExistence type="predicted"/>
<keyword evidence="6" id="KW-0418">Kinase</keyword>
<keyword evidence="7" id="KW-1185">Reference proteome</keyword>
<feature type="modified residue" description="Phosphohistidine" evidence="3">
    <location>
        <position position="45"/>
    </location>
</feature>
<dbReference type="eggNOG" id="COG2198">
    <property type="taxonomic scope" value="Bacteria"/>
</dbReference>
<dbReference type="InterPro" id="IPR008207">
    <property type="entry name" value="Sig_transdc_His_kin_Hpt_dom"/>
</dbReference>
<dbReference type="PANTHER" id="PTHR43395:SF10">
    <property type="entry name" value="CHEMOTAXIS PROTEIN CHEA"/>
    <property type="match status" value="1"/>
</dbReference>
<dbReference type="InterPro" id="IPR036641">
    <property type="entry name" value="HPT_dom_sf"/>
</dbReference>
<feature type="domain" description="HPt" evidence="5">
    <location>
        <begin position="1"/>
        <end position="102"/>
    </location>
</feature>
<keyword evidence="3" id="KW-0597">Phosphoprotein</keyword>
<evidence type="ECO:0000259" key="5">
    <source>
        <dbReference type="PROSITE" id="PS50894"/>
    </source>
</evidence>